<proteinExistence type="predicted"/>
<sequence>MESIADVSLHLEDRGWRHLTEDHDTVSDVARLNAARDARALVVAHPLVRRGVALRCSYVHGNGGPQVTVEHENPDVAETIAAWWGMPENVKAVTGPEARARLERSLTTDGNVFIAAFTNPTTGVVRLRTLPFEEITAIHTDPGDRLTVQFYERRHAVNDREQITLYPDITHQPAQRPRMIDGKPVRWDAPVRHVKINDLDGWLYGLSDLVSIAPWARAYRDFLADWAKLMRSLSQFAWRATADGKRARRAAQALTRMPAGVPELGSSAGATYVQGVGESLEAIPKTGATIDADSGRPILAMIASGLDVPITMLTGDPGVTGARATAETLDEPMYLAMQARRDVWASAYRDLTDYTIEAAVRAPQGPLHGVIVRDEWAQTERAELDGTVPVVKVAWPDLSTNTVSELVNALATADATGKLPPLVIARELLTALGVENIDDVLDELTDDEGEWRDPYRTVGGVLTRAVKDGVDPASLLDQFGRFGGDE</sequence>
<dbReference type="EMBL" id="CP044108">
    <property type="protein sequence ID" value="QEU11640.1"/>
    <property type="molecule type" value="Genomic_DNA"/>
</dbReference>
<protein>
    <recommendedName>
        <fullName evidence="3">Phage portal protein</fullName>
    </recommendedName>
</protein>
<reference evidence="1 2" key="1">
    <citation type="submission" date="2019-09" db="EMBL/GenBank/DDBJ databases">
        <title>FDA dAtabase for Regulatory Grade micrObial Sequences (FDA-ARGOS): Supporting development and validation of Infectious Disease Dx tests.</title>
        <authorList>
            <person name="Sciortino C."/>
            <person name="Tallon L."/>
            <person name="Sadzewicz L."/>
            <person name="Vavikolanu K."/>
            <person name="Mehta A."/>
            <person name="Aluvathingal J."/>
            <person name="Nadendla S."/>
            <person name="Nandy P."/>
            <person name="Geyer C."/>
            <person name="Yan Y."/>
            <person name="Sichtig H."/>
        </authorList>
    </citation>
    <scope>NUCLEOTIDE SEQUENCE [LARGE SCALE GENOMIC DNA]</scope>
    <source>
        <strain evidence="1 2">FDAARGOS_640</strain>
    </source>
</reference>
<evidence type="ECO:0000313" key="1">
    <source>
        <dbReference type="EMBL" id="QEU11640.1"/>
    </source>
</evidence>
<name>A0ABX6A4R9_9MICO</name>
<evidence type="ECO:0008006" key="3">
    <source>
        <dbReference type="Google" id="ProtNLM"/>
    </source>
</evidence>
<accession>A0ABX6A4R9</accession>
<evidence type="ECO:0000313" key="2">
    <source>
        <dbReference type="Proteomes" id="UP000323865"/>
    </source>
</evidence>
<gene>
    <name evidence="1" type="ORF">FOB48_04580</name>
</gene>
<dbReference type="RefSeq" id="WP_150333027.1">
    <property type="nucleotide sequence ID" value="NZ_CP044108.1"/>
</dbReference>
<keyword evidence="2" id="KW-1185">Reference proteome</keyword>
<dbReference type="Proteomes" id="UP000323865">
    <property type="component" value="Chromosome"/>
</dbReference>
<organism evidence="1 2">
    <name type="scientific">Dermabacter vaginalis</name>
    <dbReference type="NCBI Taxonomy" id="1630135"/>
    <lineage>
        <taxon>Bacteria</taxon>
        <taxon>Bacillati</taxon>
        <taxon>Actinomycetota</taxon>
        <taxon>Actinomycetes</taxon>
        <taxon>Micrococcales</taxon>
        <taxon>Dermabacteraceae</taxon>
        <taxon>Dermabacter</taxon>
    </lineage>
</organism>